<dbReference type="EMBL" id="LRPN01000058">
    <property type="protein sequence ID" value="KWZ82399.1"/>
    <property type="molecule type" value="Genomic_DNA"/>
</dbReference>
<evidence type="ECO:0000313" key="2">
    <source>
        <dbReference type="EMBL" id="KWZ82399.1"/>
    </source>
</evidence>
<gene>
    <name evidence="2" type="ORF">HMPREF3213_01787</name>
</gene>
<dbReference type="SUPFAM" id="SSF52833">
    <property type="entry name" value="Thioredoxin-like"/>
    <property type="match status" value="1"/>
</dbReference>
<name>A0A133KRY0_HEYCO</name>
<evidence type="ECO:0000313" key="3">
    <source>
        <dbReference type="Proteomes" id="UP000070376"/>
    </source>
</evidence>
<sequence length="168" mass="19086">MKIELWSDFSSADSYLAFVRLGEALEQFGHRESIQLEFRSFVKNPEKEVHIEESHKLLHYAKQHGKQAFIAKALFETYARQPSPGTGDLLQAAQMAGLNKRAAEKAIVTDVYLEHIKKDQAEADLLSADFAPFMVINRKYAISGARPVDFIVQSMHEAWREETYVAAI</sequence>
<dbReference type="AlphaFoldDB" id="A0A133KRY0"/>
<dbReference type="RefSeq" id="WP_017550412.1">
    <property type="nucleotide sequence ID" value="NZ_KQ955836.1"/>
</dbReference>
<dbReference type="Gene3D" id="3.40.30.10">
    <property type="entry name" value="Glutaredoxin"/>
    <property type="match status" value="2"/>
</dbReference>
<proteinExistence type="predicted"/>
<feature type="domain" description="DSBA-like thioredoxin" evidence="1">
    <location>
        <begin position="3"/>
        <end position="153"/>
    </location>
</feature>
<dbReference type="InterPro" id="IPR036249">
    <property type="entry name" value="Thioredoxin-like_sf"/>
</dbReference>
<dbReference type="PATRIC" id="fig|1398.22.peg.1793"/>
<dbReference type="GeneID" id="93259835"/>
<organism evidence="2 3">
    <name type="scientific">Heyndrickxia coagulans</name>
    <name type="common">Weizmannia coagulans</name>
    <dbReference type="NCBI Taxonomy" id="1398"/>
    <lineage>
        <taxon>Bacteria</taxon>
        <taxon>Bacillati</taxon>
        <taxon>Bacillota</taxon>
        <taxon>Bacilli</taxon>
        <taxon>Bacillales</taxon>
        <taxon>Bacillaceae</taxon>
        <taxon>Heyndrickxia</taxon>
    </lineage>
</organism>
<accession>A0A133KRY0</accession>
<comment type="caution">
    <text evidence="2">The sequence shown here is derived from an EMBL/GenBank/DDBJ whole genome shotgun (WGS) entry which is preliminary data.</text>
</comment>
<dbReference type="Proteomes" id="UP000070376">
    <property type="component" value="Unassembled WGS sequence"/>
</dbReference>
<dbReference type="InterPro" id="IPR001853">
    <property type="entry name" value="DSBA-like_thioredoxin_dom"/>
</dbReference>
<reference evidence="3" key="1">
    <citation type="submission" date="2016-01" db="EMBL/GenBank/DDBJ databases">
        <authorList>
            <person name="Mitreva M."/>
            <person name="Pepin K.H."/>
            <person name="Mihindukulasuriya K.A."/>
            <person name="Fulton R."/>
            <person name="Fronick C."/>
            <person name="O'Laughlin M."/>
            <person name="Miner T."/>
            <person name="Herter B."/>
            <person name="Rosa B.A."/>
            <person name="Cordes M."/>
            <person name="Tomlinson C."/>
            <person name="Wollam A."/>
            <person name="Palsikar V.B."/>
            <person name="Mardis E.R."/>
            <person name="Wilson R.K."/>
        </authorList>
    </citation>
    <scope>NUCLEOTIDE SEQUENCE [LARGE SCALE GENOMIC DNA]</scope>
    <source>
        <strain evidence="3">GED7749B</strain>
    </source>
</reference>
<dbReference type="Pfam" id="PF01323">
    <property type="entry name" value="DSBA"/>
    <property type="match status" value="1"/>
</dbReference>
<evidence type="ECO:0000259" key="1">
    <source>
        <dbReference type="Pfam" id="PF01323"/>
    </source>
</evidence>
<dbReference type="GO" id="GO:0016491">
    <property type="term" value="F:oxidoreductase activity"/>
    <property type="evidence" value="ECO:0007669"/>
    <property type="project" value="InterPro"/>
</dbReference>
<protein>
    <submittedName>
        <fullName evidence="2">DsbA-like protein</fullName>
    </submittedName>
</protein>